<sequence length="90" mass="9882">MKGEEPRARAAYLDIYRGGRGGFINERARFIPAEDLRGRVHPSVTLSALSGRRPLHLLRLGASDADARAPRPPVIIVDLIKVNEPSNGTR</sequence>
<comment type="caution">
    <text evidence="1">The sequence shown here is derived from an EMBL/GenBank/DDBJ whole genome shotgun (WGS) entry which is preliminary data.</text>
</comment>
<reference evidence="1 2" key="1">
    <citation type="journal article" date="2019" name="Commun. Biol.">
        <title>The bagworm genome reveals a unique fibroin gene that provides high tensile strength.</title>
        <authorList>
            <person name="Kono N."/>
            <person name="Nakamura H."/>
            <person name="Ohtoshi R."/>
            <person name="Tomita M."/>
            <person name="Numata K."/>
            <person name="Arakawa K."/>
        </authorList>
    </citation>
    <scope>NUCLEOTIDE SEQUENCE [LARGE SCALE GENOMIC DNA]</scope>
</reference>
<dbReference type="EMBL" id="BGZK01001182">
    <property type="protein sequence ID" value="GBP73674.1"/>
    <property type="molecule type" value="Genomic_DNA"/>
</dbReference>
<proteinExistence type="predicted"/>
<dbReference type="Proteomes" id="UP000299102">
    <property type="component" value="Unassembled WGS sequence"/>
</dbReference>
<evidence type="ECO:0000313" key="1">
    <source>
        <dbReference type="EMBL" id="GBP73674.1"/>
    </source>
</evidence>
<evidence type="ECO:0000313" key="2">
    <source>
        <dbReference type="Proteomes" id="UP000299102"/>
    </source>
</evidence>
<keyword evidence="2" id="KW-1185">Reference proteome</keyword>
<name>A0A4C1YFB3_EUMVA</name>
<gene>
    <name evidence="1" type="ORF">EVAR_103956_1</name>
</gene>
<protein>
    <submittedName>
        <fullName evidence="1">Uncharacterized protein</fullName>
    </submittedName>
</protein>
<dbReference type="AlphaFoldDB" id="A0A4C1YFB3"/>
<organism evidence="1 2">
    <name type="scientific">Eumeta variegata</name>
    <name type="common">Bagworm moth</name>
    <name type="synonym">Eumeta japonica</name>
    <dbReference type="NCBI Taxonomy" id="151549"/>
    <lineage>
        <taxon>Eukaryota</taxon>
        <taxon>Metazoa</taxon>
        <taxon>Ecdysozoa</taxon>
        <taxon>Arthropoda</taxon>
        <taxon>Hexapoda</taxon>
        <taxon>Insecta</taxon>
        <taxon>Pterygota</taxon>
        <taxon>Neoptera</taxon>
        <taxon>Endopterygota</taxon>
        <taxon>Lepidoptera</taxon>
        <taxon>Glossata</taxon>
        <taxon>Ditrysia</taxon>
        <taxon>Tineoidea</taxon>
        <taxon>Psychidae</taxon>
        <taxon>Oiketicinae</taxon>
        <taxon>Eumeta</taxon>
    </lineage>
</organism>
<accession>A0A4C1YFB3</accession>